<feature type="region of interest" description="Disordered" evidence="1">
    <location>
        <begin position="1"/>
        <end position="34"/>
    </location>
</feature>
<evidence type="ECO:0000256" key="1">
    <source>
        <dbReference type="SAM" id="MobiDB-lite"/>
    </source>
</evidence>
<feature type="compositionally biased region" description="Low complexity" evidence="1">
    <location>
        <begin position="7"/>
        <end position="20"/>
    </location>
</feature>
<dbReference type="Proteomes" id="UP001219525">
    <property type="component" value="Unassembled WGS sequence"/>
</dbReference>
<evidence type="ECO:0000313" key="2">
    <source>
        <dbReference type="EMBL" id="KAJ7209760.1"/>
    </source>
</evidence>
<reference evidence="2" key="1">
    <citation type="submission" date="2023-03" db="EMBL/GenBank/DDBJ databases">
        <title>Massive genome expansion in bonnet fungi (Mycena s.s.) driven by repeated elements and novel gene families across ecological guilds.</title>
        <authorList>
            <consortium name="Lawrence Berkeley National Laboratory"/>
            <person name="Harder C.B."/>
            <person name="Miyauchi S."/>
            <person name="Viragh M."/>
            <person name="Kuo A."/>
            <person name="Thoen E."/>
            <person name="Andreopoulos B."/>
            <person name="Lu D."/>
            <person name="Skrede I."/>
            <person name="Drula E."/>
            <person name="Henrissat B."/>
            <person name="Morin E."/>
            <person name="Kohler A."/>
            <person name="Barry K."/>
            <person name="LaButti K."/>
            <person name="Morin E."/>
            <person name="Salamov A."/>
            <person name="Lipzen A."/>
            <person name="Mereny Z."/>
            <person name="Hegedus B."/>
            <person name="Baldrian P."/>
            <person name="Stursova M."/>
            <person name="Weitz H."/>
            <person name="Taylor A."/>
            <person name="Grigoriev I.V."/>
            <person name="Nagy L.G."/>
            <person name="Martin F."/>
            <person name="Kauserud H."/>
        </authorList>
    </citation>
    <scope>NUCLEOTIDE SEQUENCE</scope>
    <source>
        <strain evidence="2">9144</strain>
    </source>
</reference>
<organism evidence="2 3">
    <name type="scientific">Mycena pura</name>
    <dbReference type="NCBI Taxonomy" id="153505"/>
    <lineage>
        <taxon>Eukaryota</taxon>
        <taxon>Fungi</taxon>
        <taxon>Dikarya</taxon>
        <taxon>Basidiomycota</taxon>
        <taxon>Agaricomycotina</taxon>
        <taxon>Agaricomycetes</taxon>
        <taxon>Agaricomycetidae</taxon>
        <taxon>Agaricales</taxon>
        <taxon>Marasmiineae</taxon>
        <taxon>Mycenaceae</taxon>
        <taxon>Mycena</taxon>
    </lineage>
</organism>
<proteinExistence type="predicted"/>
<sequence>MSDSAEPPARATRPPLTRPFSSPPPPSRGARSQTAPLYGLGWRSSYAKIFSRHTANCLTTVERGVVYPLWVKRGYRKHFEGKIEFEPRHVLNRTVPDDDDDYIVCFIMFNTDAKSLAALSGPDGEEFVKAAKEVMKIDAQEEQTFMWYRCSPGS</sequence>
<protein>
    <submittedName>
        <fullName evidence="2">Uncharacterized protein</fullName>
    </submittedName>
</protein>
<dbReference type="EMBL" id="JARJCW010000030">
    <property type="protein sequence ID" value="KAJ7209760.1"/>
    <property type="molecule type" value="Genomic_DNA"/>
</dbReference>
<comment type="caution">
    <text evidence="2">The sequence shown here is derived from an EMBL/GenBank/DDBJ whole genome shotgun (WGS) entry which is preliminary data.</text>
</comment>
<evidence type="ECO:0000313" key="3">
    <source>
        <dbReference type="Proteomes" id="UP001219525"/>
    </source>
</evidence>
<gene>
    <name evidence="2" type="ORF">GGX14DRAFT_566246</name>
</gene>
<keyword evidence="3" id="KW-1185">Reference proteome</keyword>
<name>A0AAD6YA91_9AGAR</name>
<dbReference type="AlphaFoldDB" id="A0AAD6YA91"/>
<accession>A0AAD6YA91</accession>